<reference evidence="1" key="1">
    <citation type="submission" date="2015-07" db="EMBL/GenBank/DDBJ databases">
        <title>Draft Genome Sequences of Anaerolinea thermolimosa IMO-1, Bellilinea caldifistulae GOMI-1, Leptolinea tardivitalis YMTK-2, Levilinea saccharolytica KIBI-1,Longilinea arvoryzae KOME-1, Previously Described as Members of the Anaerolineaceae (Chloroflexi).</title>
        <authorList>
            <person name="Sekiguchi Y."/>
            <person name="Ohashi A."/>
            <person name="Matsuura N."/>
            <person name="Tourlousse M.D."/>
        </authorList>
    </citation>
    <scope>NUCLEOTIDE SEQUENCE [LARGE SCALE GENOMIC DNA]</scope>
    <source>
        <strain evidence="1">KOME-1</strain>
    </source>
</reference>
<dbReference type="SUPFAM" id="SSF46458">
    <property type="entry name" value="Globin-like"/>
    <property type="match status" value="1"/>
</dbReference>
<dbReference type="InterPro" id="IPR009050">
    <property type="entry name" value="Globin-like_sf"/>
</dbReference>
<name>A0A0S7B768_9CHLR</name>
<organism evidence="1">
    <name type="scientific">Longilinea arvoryzae</name>
    <dbReference type="NCBI Taxonomy" id="360412"/>
    <lineage>
        <taxon>Bacteria</taxon>
        <taxon>Bacillati</taxon>
        <taxon>Chloroflexota</taxon>
        <taxon>Anaerolineae</taxon>
        <taxon>Anaerolineales</taxon>
        <taxon>Anaerolineaceae</taxon>
        <taxon>Longilinea</taxon>
    </lineage>
</organism>
<dbReference type="OrthoDB" id="2376384at2"/>
<keyword evidence="2" id="KW-1185">Reference proteome</keyword>
<dbReference type="AlphaFoldDB" id="A0A0S7B768"/>
<accession>A0A0S7B768</accession>
<proteinExistence type="predicted"/>
<evidence type="ECO:0000313" key="1">
    <source>
        <dbReference type="EMBL" id="GAP12967.1"/>
    </source>
</evidence>
<dbReference type="EMBL" id="DF967972">
    <property type="protein sequence ID" value="GAP12967.1"/>
    <property type="molecule type" value="Genomic_DNA"/>
</dbReference>
<gene>
    <name evidence="1" type="ORF">LARV_00707</name>
</gene>
<dbReference type="Proteomes" id="UP000055060">
    <property type="component" value="Unassembled WGS sequence"/>
</dbReference>
<dbReference type="STRING" id="360412.LARV_00707"/>
<dbReference type="RefSeq" id="WP_075072341.1">
    <property type="nucleotide sequence ID" value="NZ_DF967972.1"/>
</dbReference>
<evidence type="ECO:0000313" key="2">
    <source>
        <dbReference type="Proteomes" id="UP000055060"/>
    </source>
</evidence>
<sequence length="249" mass="28144">MLPVSLVDSACNLIEAARPMLVNAILADLYQNSFWQKRFDDYGRDYAHRVTHYHLNYLVTAIKSHEPVIFADYFAWNRPALVVQGACTHHMHEFIDSTARPVALVLRDGFPLAEPCFAAAHRALEYEQPACRALSEQREAILRGSLARLGAPESKPASDERDMRYHLSYLEDAAAMGKPELFRQHVEWEQRECMENDCPPAVLATALRALRDELEGALPLEFAAVFTAPLQTALDYVFPQNSATHNSKF</sequence>
<protein>
    <submittedName>
        <fullName evidence="1">Uncharacterized protein</fullName>
    </submittedName>
</protein>